<dbReference type="VEuPathDB" id="FungiDB:P168DRAFT_291389"/>
<dbReference type="EMBL" id="MSFM01000008">
    <property type="protein sequence ID" value="PKY03257.1"/>
    <property type="molecule type" value="Genomic_DNA"/>
</dbReference>
<dbReference type="AlphaFoldDB" id="A0A2I1D046"/>
<keyword evidence="1" id="KW-1133">Transmembrane helix</keyword>
<protein>
    <submittedName>
        <fullName evidence="2">Uncharacterized protein</fullName>
    </submittedName>
</protein>
<keyword evidence="1" id="KW-0812">Transmembrane</keyword>
<keyword evidence="3" id="KW-1185">Reference proteome</keyword>
<keyword evidence="1" id="KW-0472">Membrane</keyword>
<evidence type="ECO:0000256" key="1">
    <source>
        <dbReference type="SAM" id="Phobius"/>
    </source>
</evidence>
<dbReference type="RefSeq" id="XP_024691851.1">
    <property type="nucleotide sequence ID" value="XM_024837405.1"/>
</dbReference>
<feature type="transmembrane region" description="Helical" evidence="1">
    <location>
        <begin position="6"/>
        <end position="24"/>
    </location>
</feature>
<dbReference type="Proteomes" id="UP000234254">
    <property type="component" value="Unassembled WGS sequence"/>
</dbReference>
<dbReference type="GeneID" id="36544929"/>
<evidence type="ECO:0000313" key="2">
    <source>
        <dbReference type="EMBL" id="PKY03257.1"/>
    </source>
</evidence>
<proteinExistence type="predicted"/>
<reference evidence="2" key="1">
    <citation type="submission" date="2016-12" db="EMBL/GenBank/DDBJ databases">
        <title>The genomes of Aspergillus section Nigri reveals drivers in fungal speciation.</title>
        <authorList>
            <consortium name="DOE Joint Genome Institute"/>
            <person name="Vesth T.C."/>
            <person name="Nybo J."/>
            <person name="Theobald S."/>
            <person name="Brandl J."/>
            <person name="Frisvad J.C."/>
            <person name="Nielsen K.F."/>
            <person name="Lyhne E.K."/>
            <person name="Kogle M.E."/>
            <person name="Kuo A."/>
            <person name="Riley R."/>
            <person name="Clum A."/>
            <person name="Nolan M."/>
            <person name="Lipzen A."/>
            <person name="Salamov A."/>
            <person name="Henrissat B."/>
            <person name="Wiebenga A."/>
            <person name="De vries R.P."/>
            <person name="Grigoriev I.V."/>
            <person name="Mortensen U.H."/>
            <person name="Andersen M.R."/>
            <person name="Baker S.E."/>
        </authorList>
    </citation>
    <scope>NUCLEOTIDE SEQUENCE</scope>
    <source>
        <strain evidence="2">IBT 28561</strain>
    </source>
</reference>
<name>A0A2I1D046_ASPC2</name>
<gene>
    <name evidence="2" type="ORF">P168DRAFT_291389</name>
</gene>
<evidence type="ECO:0000313" key="3">
    <source>
        <dbReference type="Proteomes" id="UP000234254"/>
    </source>
</evidence>
<accession>A0A2I1D046</accession>
<organism evidence="2 3">
    <name type="scientific">Aspergillus campestris (strain IBT 28561)</name>
    <dbReference type="NCBI Taxonomy" id="1392248"/>
    <lineage>
        <taxon>Eukaryota</taxon>
        <taxon>Fungi</taxon>
        <taxon>Dikarya</taxon>
        <taxon>Ascomycota</taxon>
        <taxon>Pezizomycotina</taxon>
        <taxon>Eurotiomycetes</taxon>
        <taxon>Eurotiomycetidae</taxon>
        <taxon>Eurotiales</taxon>
        <taxon>Aspergillaceae</taxon>
        <taxon>Aspergillus</taxon>
        <taxon>Aspergillus subgen. Circumdati</taxon>
    </lineage>
</organism>
<comment type="caution">
    <text evidence="2">The sequence shown here is derived from an EMBL/GenBank/DDBJ whole genome shotgun (WGS) entry which is preliminary data.</text>
</comment>
<sequence>MEELSACGIGVYLLGTFSALVYYYHPSIVTESPRSNLMPTWLCYLTQIFVF</sequence>